<dbReference type="GeneTree" id="ENSGT00940000177074"/>
<dbReference type="SUPFAM" id="SSF52266">
    <property type="entry name" value="SGNH hydrolase"/>
    <property type="match status" value="1"/>
</dbReference>
<feature type="compositionally biased region" description="Basic and acidic residues" evidence="1">
    <location>
        <begin position="361"/>
        <end position="370"/>
    </location>
</feature>
<reference evidence="2" key="2">
    <citation type="submission" date="2025-09" db="UniProtKB">
        <authorList>
            <consortium name="Ensembl"/>
        </authorList>
    </citation>
    <scope>IDENTIFICATION</scope>
</reference>
<dbReference type="InterPro" id="IPR036514">
    <property type="entry name" value="SGNH_hydro_sf"/>
</dbReference>
<sequence>MPRRGRRSEGAKKRWRRLDHEDLTPPTTSRVWSPTQSPLIKQWPRSDVTGLSHKLVLPAEAPEKKFALLVGDSHLRAIADGFVTMPEGKFSFGFLATPGASAAQLRREVQKAVLTQTPKVVCLLAPSNNLTASRTPEEAAVDFDDLLATICSRWPNVVVEGFPPRLVVEESLQLLLRQVYHRVAARRSVRYLSVGEYFPLSRLELWSKDGVHLSDSPGMEVLAQLLWVATYTQLEASEPKSPAPVTASPPPVASPCPSNPFEWTLVEGGQKQQVQGDVSPHTSKRMVDQQGDLLDPSIPPNPVWFSPALVEEMDRIVPSSGCDFLEPHCAPKGKKVCAFQRLEIAEELCPPPGSSTASDQPRNESCDKEIPGQNSPWTHIRLHGVPQSSIPRSSETL</sequence>
<dbReference type="AlphaFoldDB" id="A0A3Q2Q0R8"/>
<keyword evidence="3" id="KW-1185">Reference proteome</keyword>
<dbReference type="Proteomes" id="UP000265000">
    <property type="component" value="Unplaced"/>
</dbReference>
<proteinExistence type="predicted"/>
<dbReference type="Gene3D" id="3.40.50.1110">
    <property type="entry name" value="SGNH hydrolase"/>
    <property type="match status" value="1"/>
</dbReference>
<dbReference type="STRING" id="8078.ENSFHEP00000019357"/>
<protein>
    <submittedName>
        <fullName evidence="2">Uncharacterized protein</fullName>
    </submittedName>
</protein>
<name>A0A3Q2Q0R8_FUNHE</name>
<organism evidence="2 3">
    <name type="scientific">Fundulus heteroclitus</name>
    <name type="common">Killifish</name>
    <name type="synonym">Mummichog</name>
    <dbReference type="NCBI Taxonomy" id="8078"/>
    <lineage>
        <taxon>Eukaryota</taxon>
        <taxon>Metazoa</taxon>
        <taxon>Chordata</taxon>
        <taxon>Craniata</taxon>
        <taxon>Vertebrata</taxon>
        <taxon>Euteleostomi</taxon>
        <taxon>Actinopterygii</taxon>
        <taxon>Neopterygii</taxon>
        <taxon>Teleostei</taxon>
        <taxon>Neoteleostei</taxon>
        <taxon>Acanthomorphata</taxon>
        <taxon>Ovalentaria</taxon>
        <taxon>Atherinomorphae</taxon>
        <taxon>Cyprinodontiformes</taxon>
        <taxon>Fundulidae</taxon>
        <taxon>Fundulus</taxon>
    </lineage>
</organism>
<evidence type="ECO:0000313" key="2">
    <source>
        <dbReference type="Ensembl" id="ENSFHEP00000019357.1"/>
    </source>
</evidence>
<dbReference type="CDD" id="cd00229">
    <property type="entry name" value="SGNH_hydrolase"/>
    <property type="match status" value="1"/>
</dbReference>
<feature type="compositionally biased region" description="Basic and acidic residues" evidence="1">
    <location>
        <begin position="7"/>
        <end position="23"/>
    </location>
</feature>
<feature type="compositionally biased region" description="Polar residues" evidence="1">
    <location>
        <begin position="25"/>
        <end position="36"/>
    </location>
</feature>
<reference evidence="2" key="1">
    <citation type="submission" date="2025-08" db="UniProtKB">
        <authorList>
            <consortium name="Ensembl"/>
        </authorList>
    </citation>
    <scope>IDENTIFICATION</scope>
</reference>
<evidence type="ECO:0000256" key="1">
    <source>
        <dbReference type="SAM" id="MobiDB-lite"/>
    </source>
</evidence>
<feature type="compositionally biased region" description="Polar residues" evidence="1">
    <location>
        <begin position="386"/>
        <end position="397"/>
    </location>
</feature>
<feature type="region of interest" description="Disordered" evidence="1">
    <location>
        <begin position="348"/>
        <end position="397"/>
    </location>
</feature>
<evidence type="ECO:0000313" key="3">
    <source>
        <dbReference type="Proteomes" id="UP000265000"/>
    </source>
</evidence>
<dbReference type="Ensembl" id="ENSFHET00000028576.1">
    <property type="protein sequence ID" value="ENSFHEP00000019357.1"/>
    <property type="gene ID" value="ENSFHEG00000021286.1"/>
</dbReference>
<accession>A0A3Q2Q0R8</accession>
<feature type="region of interest" description="Disordered" evidence="1">
    <location>
        <begin position="1"/>
        <end position="36"/>
    </location>
</feature>